<name>A0A4Y2TUM6_ARAVE</name>
<sequence length="150" mass="17212">MTQHGFQQHEGGHVVSSNTHNPSVGFFQNGMIKFTLHERVQIIQLDTEFLSSGRLFMESVQGMNGAIFLYFFGRRQDSLATTEVFSGSQMETKATFRINQLFFCHMQSASATYRKLERLMMKYEVKCNRCGRCEEALHVRRKSSPIVSGE</sequence>
<dbReference type="Proteomes" id="UP000499080">
    <property type="component" value="Unassembled WGS sequence"/>
</dbReference>
<accession>A0A4Y2TUM6</accession>
<dbReference type="AlphaFoldDB" id="A0A4Y2TUM6"/>
<protein>
    <submittedName>
        <fullName evidence="1">Uncharacterized protein</fullName>
    </submittedName>
</protein>
<evidence type="ECO:0000313" key="2">
    <source>
        <dbReference type="Proteomes" id="UP000499080"/>
    </source>
</evidence>
<reference evidence="1 2" key="1">
    <citation type="journal article" date="2019" name="Sci. Rep.">
        <title>Orb-weaving spider Araneus ventricosus genome elucidates the spidroin gene catalogue.</title>
        <authorList>
            <person name="Kono N."/>
            <person name="Nakamura H."/>
            <person name="Ohtoshi R."/>
            <person name="Moran D.A.P."/>
            <person name="Shinohara A."/>
            <person name="Yoshida Y."/>
            <person name="Fujiwara M."/>
            <person name="Mori M."/>
            <person name="Tomita M."/>
            <person name="Arakawa K."/>
        </authorList>
    </citation>
    <scope>NUCLEOTIDE SEQUENCE [LARGE SCALE GENOMIC DNA]</scope>
</reference>
<organism evidence="1 2">
    <name type="scientific">Araneus ventricosus</name>
    <name type="common">Orbweaver spider</name>
    <name type="synonym">Epeira ventricosa</name>
    <dbReference type="NCBI Taxonomy" id="182803"/>
    <lineage>
        <taxon>Eukaryota</taxon>
        <taxon>Metazoa</taxon>
        <taxon>Ecdysozoa</taxon>
        <taxon>Arthropoda</taxon>
        <taxon>Chelicerata</taxon>
        <taxon>Arachnida</taxon>
        <taxon>Araneae</taxon>
        <taxon>Araneomorphae</taxon>
        <taxon>Entelegynae</taxon>
        <taxon>Araneoidea</taxon>
        <taxon>Araneidae</taxon>
        <taxon>Araneus</taxon>
    </lineage>
</organism>
<proteinExistence type="predicted"/>
<comment type="caution">
    <text evidence="1">The sequence shown here is derived from an EMBL/GenBank/DDBJ whole genome shotgun (WGS) entry which is preliminary data.</text>
</comment>
<dbReference type="EMBL" id="BGPR01031319">
    <property type="protein sequence ID" value="GBO04325.1"/>
    <property type="molecule type" value="Genomic_DNA"/>
</dbReference>
<keyword evidence="2" id="KW-1185">Reference proteome</keyword>
<evidence type="ECO:0000313" key="1">
    <source>
        <dbReference type="EMBL" id="GBO04325.1"/>
    </source>
</evidence>
<gene>
    <name evidence="1" type="ORF">AVEN_264796_1</name>
</gene>